<dbReference type="Gene3D" id="3.30.70.20">
    <property type="match status" value="2"/>
</dbReference>
<evidence type="ECO:0000256" key="1">
    <source>
        <dbReference type="ARBA" id="ARBA00022485"/>
    </source>
</evidence>
<keyword evidence="7" id="KW-1185">Reference proteome</keyword>
<dbReference type="GO" id="GO:0051539">
    <property type="term" value="F:4 iron, 4 sulfur cluster binding"/>
    <property type="evidence" value="ECO:0007669"/>
    <property type="project" value="UniProtKB-KW"/>
</dbReference>
<dbReference type="EMBL" id="JACCKB010000026">
    <property type="protein sequence ID" value="NYZ67531.1"/>
    <property type="molecule type" value="Genomic_DNA"/>
</dbReference>
<proteinExistence type="predicted"/>
<keyword evidence="2" id="KW-0479">Metal-binding</keyword>
<dbReference type="PROSITE" id="PS00198">
    <property type="entry name" value="4FE4S_FER_1"/>
    <property type="match status" value="1"/>
</dbReference>
<feature type="domain" description="4Fe-4S ferredoxin-type" evidence="5">
    <location>
        <begin position="4"/>
        <end position="34"/>
    </location>
</feature>
<keyword evidence="4" id="KW-0411">Iron-sulfur</keyword>
<dbReference type="CDD" id="cd10551">
    <property type="entry name" value="PsrB"/>
    <property type="match status" value="1"/>
</dbReference>
<dbReference type="InterPro" id="IPR017900">
    <property type="entry name" value="4Fe4S_Fe_S_CS"/>
</dbReference>
<dbReference type="PANTHER" id="PTHR43177">
    <property type="entry name" value="PROTEIN NRFC"/>
    <property type="match status" value="1"/>
</dbReference>
<comment type="caution">
    <text evidence="6">The sequence shown here is derived from an EMBL/GenBank/DDBJ whole genome shotgun (WGS) entry which is preliminary data.</text>
</comment>
<evidence type="ECO:0000256" key="3">
    <source>
        <dbReference type="ARBA" id="ARBA00023004"/>
    </source>
</evidence>
<evidence type="ECO:0000313" key="6">
    <source>
        <dbReference type="EMBL" id="NYZ67531.1"/>
    </source>
</evidence>
<dbReference type="Pfam" id="PF13247">
    <property type="entry name" value="Fer4_11"/>
    <property type="match status" value="1"/>
</dbReference>
<keyword evidence="1" id="KW-0004">4Fe-4S</keyword>
<dbReference type="RefSeq" id="WP_180569552.1">
    <property type="nucleotide sequence ID" value="NZ_JACCKB010000026.1"/>
</dbReference>
<sequence length="229" mass="25847">MTKFVRLIDMDRCMGCQACVAACYQENHYTPGSPWNEMIEYEIGTYPHVGKVFGTMGCMHCEDAPCQTVCDAIDVHAISKNEYGVVLVDYDKCIGCGYCDTVCPYNVPQLNKEVTSLYGEDKLSPLETIPQEQRHPTHHKKNNVMEKCTFCWHKLEQAINSNQIDKIGVDPQFTPSCDLVCPVEARFFGDLDDPDSEVSRQIGTKKATQLKKEYGTKPQVYYKLSGGDF</sequence>
<dbReference type="SUPFAM" id="SSF54862">
    <property type="entry name" value="4Fe-4S ferredoxins"/>
    <property type="match status" value="1"/>
</dbReference>
<feature type="domain" description="4Fe-4S ferredoxin-type" evidence="5">
    <location>
        <begin position="84"/>
        <end position="113"/>
    </location>
</feature>
<dbReference type="PROSITE" id="PS51379">
    <property type="entry name" value="4FE4S_FER_2"/>
    <property type="match status" value="2"/>
</dbReference>
<evidence type="ECO:0000259" key="5">
    <source>
        <dbReference type="PROSITE" id="PS51379"/>
    </source>
</evidence>
<accession>A0A853IC96</accession>
<dbReference type="InterPro" id="IPR050954">
    <property type="entry name" value="ET_IronSulfur_Cluster-Binding"/>
</dbReference>
<protein>
    <submittedName>
        <fullName evidence="6">4Fe-4S dicluster domain-containing protein</fullName>
    </submittedName>
</protein>
<dbReference type="PANTHER" id="PTHR43177:SF3">
    <property type="entry name" value="PROTEIN NRFC HOMOLOG"/>
    <property type="match status" value="1"/>
</dbReference>
<evidence type="ECO:0000256" key="4">
    <source>
        <dbReference type="ARBA" id="ARBA00023014"/>
    </source>
</evidence>
<dbReference type="Proteomes" id="UP000569732">
    <property type="component" value="Unassembled WGS sequence"/>
</dbReference>
<name>A0A853IC96_9GAMM</name>
<reference evidence="6 7" key="1">
    <citation type="submission" date="2020-07" db="EMBL/GenBank/DDBJ databases">
        <title>Endozoicomonas sp. nov., isolated from sediment.</title>
        <authorList>
            <person name="Gu T."/>
        </authorList>
    </citation>
    <scope>NUCLEOTIDE SEQUENCE [LARGE SCALE GENOMIC DNA]</scope>
    <source>
        <strain evidence="6 7">SM1973</strain>
    </source>
</reference>
<evidence type="ECO:0000256" key="2">
    <source>
        <dbReference type="ARBA" id="ARBA00022723"/>
    </source>
</evidence>
<dbReference type="GO" id="GO:0046872">
    <property type="term" value="F:metal ion binding"/>
    <property type="evidence" value="ECO:0007669"/>
    <property type="project" value="UniProtKB-KW"/>
</dbReference>
<dbReference type="InterPro" id="IPR017896">
    <property type="entry name" value="4Fe4S_Fe-S-bd"/>
</dbReference>
<gene>
    <name evidence="6" type="ORF">H0A36_16050</name>
</gene>
<organism evidence="6 7">
    <name type="scientific">Spartinivicinus marinus</name>
    <dbReference type="NCBI Taxonomy" id="2994442"/>
    <lineage>
        <taxon>Bacteria</taxon>
        <taxon>Pseudomonadati</taxon>
        <taxon>Pseudomonadota</taxon>
        <taxon>Gammaproteobacteria</taxon>
        <taxon>Oceanospirillales</taxon>
        <taxon>Zooshikellaceae</taxon>
        <taxon>Spartinivicinus</taxon>
    </lineage>
</organism>
<evidence type="ECO:0000313" key="7">
    <source>
        <dbReference type="Proteomes" id="UP000569732"/>
    </source>
</evidence>
<keyword evidence="3" id="KW-0408">Iron</keyword>
<dbReference type="AlphaFoldDB" id="A0A853IC96"/>